<evidence type="ECO:0000313" key="3">
    <source>
        <dbReference type="Proteomes" id="UP000054653"/>
    </source>
</evidence>
<proteinExistence type="predicted"/>
<gene>
    <name evidence="1" type="ORF">T03_10972</name>
    <name evidence="2" type="ORF">T03_11411</name>
</gene>
<accession>A0A0V1ALM3</accession>
<dbReference type="AlphaFoldDB" id="A0A0V1ALM3"/>
<name>A0A0V1ALM3_TRIBR</name>
<comment type="caution">
    <text evidence="2">The sequence shown here is derived from an EMBL/GenBank/DDBJ whole genome shotgun (WGS) entry which is preliminary data.</text>
</comment>
<protein>
    <submittedName>
        <fullName evidence="2">Uncharacterized protein</fullName>
    </submittedName>
</protein>
<evidence type="ECO:0000313" key="2">
    <source>
        <dbReference type="EMBL" id="KRY25466.1"/>
    </source>
</evidence>
<sequence>MGADLYIRREICTRPLLAVLYCSCCRCWLVKNKNHYLTSADHEKL</sequence>
<reference evidence="2 3" key="1">
    <citation type="submission" date="2015-01" db="EMBL/GenBank/DDBJ databases">
        <title>Evolution of Trichinella species and genotypes.</title>
        <authorList>
            <person name="Korhonen P.K."/>
            <person name="Edoardo P."/>
            <person name="Giuseppe L.R."/>
            <person name="Gasser R.B."/>
        </authorList>
    </citation>
    <scope>NUCLEOTIDE SEQUENCE [LARGE SCALE GENOMIC DNA]</scope>
    <source>
        <strain evidence="2">ISS120</strain>
    </source>
</reference>
<evidence type="ECO:0000313" key="1">
    <source>
        <dbReference type="EMBL" id="KRY25383.1"/>
    </source>
</evidence>
<dbReference type="EMBL" id="JYDI01002315">
    <property type="protein sequence ID" value="KRY25466.1"/>
    <property type="molecule type" value="Genomic_DNA"/>
</dbReference>
<organism evidence="2 3">
    <name type="scientific">Trichinella britovi</name>
    <name type="common">Parasitic roundworm</name>
    <dbReference type="NCBI Taxonomy" id="45882"/>
    <lineage>
        <taxon>Eukaryota</taxon>
        <taxon>Metazoa</taxon>
        <taxon>Ecdysozoa</taxon>
        <taxon>Nematoda</taxon>
        <taxon>Enoplea</taxon>
        <taxon>Dorylaimia</taxon>
        <taxon>Trichinellida</taxon>
        <taxon>Trichinellidae</taxon>
        <taxon>Trichinella</taxon>
    </lineage>
</organism>
<dbReference type="Proteomes" id="UP000054653">
    <property type="component" value="Unassembled WGS sequence"/>
</dbReference>
<keyword evidence="3" id="KW-1185">Reference proteome</keyword>
<dbReference type="EMBL" id="JYDI01002367">
    <property type="protein sequence ID" value="KRY25383.1"/>
    <property type="molecule type" value="Genomic_DNA"/>
</dbReference>